<gene>
    <name evidence="1" type="ORF">PACLA_8A027058</name>
</gene>
<dbReference type="OrthoDB" id="5988189at2759"/>
<dbReference type="PANTHER" id="PTHR47018">
    <property type="entry name" value="CXC DOMAIN-CONTAINING PROTEIN-RELATED"/>
    <property type="match status" value="1"/>
</dbReference>
<dbReference type="AlphaFoldDB" id="A0A6S7GRA0"/>
<reference evidence="1" key="1">
    <citation type="submission" date="2020-04" db="EMBL/GenBank/DDBJ databases">
        <authorList>
            <person name="Alioto T."/>
            <person name="Alioto T."/>
            <person name="Gomez Garrido J."/>
        </authorList>
    </citation>
    <scope>NUCLEOTIDE SEQUENCE</scope>
    <source>
        <strain evidence="1">A484AB</strain>
    </source>
</reference>
<organism evidence="1 2">
    <name type="scientific">Paramuricea clavata</name>
    <name type="common">Red gorgonian</name>
    <name type="synonym">Violescent sea-whip</name>
    <dbReference type="NCBI Taxonomy" id="317549"/>
    <lineage>
        <taxon>Eukaryota</taxon>
        <taxon>Metazoa</taxon>
        <taxon>Cnidaria</taxon>
        <taxon>Anthozoa</taxon>
        <taxon>Octocorallia</taxon>
        <taxon>Malacalcyonacea</taxon>
        <taxon>Plexauridae</taxon>
        <taxon>Paramuricea</taxon>
    </lineage>
</organism>
<dbReference type="Proteomes" id="UP001152795">
    <property type="component" value="Unassembled WGS sequence"/>
</dbReference>
<proteinExistence type="predicted"/>
<comment type="caution">
    <text evidence="1">The sequence shown here is derived from an EMBL/GenBank/DDBJ whole genome shotgun (WGS) entry which is preliminary data.</text>
</comment>
<protein>
    <submittedName>
        <fullName evidence="1">Uncharacterized protein</fullName>
    </submittedName>
</protein>
<keyword evidence="2" id="KW-1185">Reference proteome</keyword>
<dbReference type="EMBL" id="CACRXK020002053">
    <property type="protein sequence ID" value="CAB3992442.1"/>
    <property type="molecule type" value="Genomic_DNA"/>
</dbReference>
<sequence>MSEKKFTLTVGRATCLPSNRTDKSTGYLTLVQQLKQFETIGKLPISISSRVNYLSCNDLLERFVSNKAKFHKKCRNKYDKQHYDRASKKRKLSSESVSDTVLPPSTRARYTAQNFQPKCFFCDKEDSAENLTKVQTLELDRKVRNAANHLCDEMLLAKLSEGDMIAVEALYHKSYLSALYNRLRDLQTTKPKADSENAIIEGIVLAEILDYLKNYKASTETIPVFKLSDLKSLYLQCLKEYGCLDLCMENIHSTRLKEKRT</sequence>
<evidence type="ECO:0000313" key="2">
    <source>
        <dbReference type="Proteomes" id="UP001152795"/>
    </source>
</evidence>
<accession>A0A6S7GRA0</accession>
<evidence type="ECO:0000313" key="1">
    <source>
        <dbReference type="EMBL" id="CAB3992442.1"/>
    </source>
</evidence>
<name>A0A6S7GRA0_PARCT</name>